<gene>
    <name evidence="8" type="ORF">PR048_003029</name>
</gene>
<dbReference type="InterPro" id="IPR036322">
    <property type="entry name" value="WD40_repeat_dom_sf"/>
</dbReference>
<comment type="caution">
    <text evidence="8">The sequence shown here is derived from an EMBL/GenBank/DDBJ whole genome shotgun (WGS) entry which is preliminary data.</text>
</comment>
<protein>
    <recommendedName>
        <fullName evidence="6">methylated diphthine methylhydrolase</fullName>
        <ecNumber evidence="6">3.1.1.97</ecNumber>
    </recommendedName>
</protein>
<dbReference type="Gene3D" id="2.130.10.10">
    <property type="entry name" value="YVTN repeat-like/Quinoprotein amine dehydrogenase"/>
    <property type="match status" value="1"/>
</dbReference>
<dbReference type="InterPro" id="IPR015943">
    <property type="entry name" value="WD40/YVTN_repeat-like_dom_sf"/>
</dbReference>
<accession>A0ABQ9ILX6</accession>
<dbReference type="SUPFAM" id="SSF50978">
    <property type="entry name" value="WD40 repeat-like"/>
    <property type="match status" value="1"/>
</dbReference>
<evidence type="ECO:0000256" key="1">
    <source>
        <dbReference type="ARBA" id="ARBA00005156"/>
    </source>
</evidence>
<evidence type="ECO:0000256" key="7">
    <source>
        <dbReference type="ARBA" id="ARBA00047551"/>
    </source>
</evidence>
<dbReference type="InterPro" id="IPR001680">
    <property type="entry name" value="WD40_rpt"/>
</dbReference>
<evidence type="ECO:0000256" key="5">
    <source>
        <dbReference type="ARBA" id="ARBA00038092"/>
    </source>
</evidence>
<evidence type="ECO:0000256" key="3">
    <source>
        <dbReference type="ARBA" id="ARBA00022737"/>
    </source>
</evidence>
<comment type="similarity">
    <text evidence="5">Belongs to the DPH7 family.</text>
</comment>
<comment type="pathway">
    <text evidence="1">Protein modification; peptidyl-diphthamide biosynthesis.</text>
</comment>
<dbReference type="PROSITE" id="PS00678">
    <property type="entry name" value="WD_REPEATS_1"/>
    <property type="match status" value="1"/>
</dbReference>
<evidence type="ECO:0000256" key="4">
    <source>
        <dbReference type="ARBA" id="ARBA00022801"/>
    </source>
</evidence>
<reference evidence="8 9" key="1">
    <citation type="submission" date="2023-02" db="EMBL/GenBank/DDBJ databases">
        <title>LHISI_Scaffold_Assembly.</title>
        <authorList>
            <person name="Stuart O.P."/>
            <person name="Cleave R."/>
            <person name="Magrath M.J.L."/>
            <person name="Mikheyev A.S."/>
        </authorList>
    </citation>
    <scope>NUCLEOTIDE SEQUENCE [LARGE SCALE GENOMIC DNA]</scope>
    <source>
        <strain evidence="8">Daus_M_001</strain>
        <tissue evidence="8">Leg muscle</tissue>
    </source>
</reference>
<dbReference type="Proteomes" id="UP001159363">
    <property type="component" value="Chromosome 1"/>
</dbReference>
<organism evidence="8 9">
    <name type="scientific">Dryococelus australis</name>
    <dbReference type="NCBI Taxonomy" id="614101"/>
    <lineage>
        <taxon>Eukaryota</taxon>
        <taxon>Metazoa</taxon>
        <taxon>Ecdysozoa</taxon>
        <taxon>Arthropoda</taxon>
        <taxon>Hexapoda</taxon>
        <taxon>Insecta</taxon>
        <taxon>Pterygota</taxon>
        <taxon>Neoptera</taxon>
        <taxon>Polyneoptera</taxon>
        <taxon>Phasmatodea</taxon>
        <taxon>Verophasmatodea</taxon>
        <taxon>Anareolatae</taxon>
        <taxon>Phasmatidae</taxon>
        <taxon>Eurycanthinae</taxon>
        <taxon>Dryococelus</taxon>
    </lineage>
</organism>
<evidence type="ECO:0000256" key="2">
    <source>
        <dbReference type="ARBA" id="ARBA00022574"/>
    </source>
</evidence>
<dbReference type="EMBL" id="JARBHB010000001">
    <property type="protein sequence ID" value="KAJ8897679.1"/>
    <property type="molecule type" value="Genomic_DNA"/>
</dbReference>
<evidence type="ECO:0000256" key="6">
    <source>
        <dbReference type="ARBA" id="ARBA00039131"/>
    </source>
</evidence>
<name>A0ABQ9ILX6_9NEOP</name>
<evidence type="ECO:0000313" key="8">
    <source>
        <dbReference type="EMBL" id="KAJ8897679.1"/>
    </source>
</evidence>
<keyword evidence="9" id="KW-1185">Reference proteome</keyword>
<dbReference type="PANTHER" id="PTHR46042">
    <property type="entry name" value="DIPHTHINE METHYLTRANSFERASE"/>
    <property type="match status" value="1"/>
</dbReference>
<evidence type="ECO:0000313" key="9">
    <source>
        <dbReference type="Proteomes" id="UP001159363"/>
    </source>
</evidence>
<dbReference type="EC" id="3.1.1.97" evidence="6"/>
<dbReference type="SMART" id="SM00320">
    <property type="entry name" value="WD40"/>
    <property type="match status" value="2"/>
</dbReference>
<proteinExistence type="inferred from homology"/>
<keyword evidence="3" id="KW-0677">Repeat</keyword>
<keyword evidence="2" id="KW-0853">WD repeat</keyword>
<dbReference type="InterPro" id="IPR052415">
    <property type="entry name" value="Diphthine_MTase"/>
</dbReference>
<sequence length="387" mass="43659">MQQATVTNLYCWDTVYSADSVEWCPIDSNKDILVCGTYQVEPSDQEGLQQNYRRLGRLYLFKVDISGLNLLEKHDLPAVLDLKWCHVTVSDKILLAVANALGEVLIYELSETDYDGDGSRCSNMLKFVTKKSIHCKEFDTGETLVLSMDWCTARKSMINEGETTNEALLVVSDSRGRITVLTVTRTEIVTKHTWKAHEFEAWIAAFDYWSTNIIYSGGDDSKLHVFDLRVGTSASVQSSKAHNAGVTSLHCNAATENWLVSGSYDENLLSWDTRSLKSPIMTTFLGGGVWRLKWDPRYWRYLLAACMSNGFQVVGCPDQSELPSIVTEYQEHKSLAYGADWCHLPVEESQCLLKLGQNPQPKDAVLIATCSFYDHKMDISYIYNFPS</sequence>
<dbReference type="InterPro" id="IPR019775">
    <property type="entry name" value="WD40_repeat_CS"/>
</dbReference>
<comment type="catalytic activity">
    <reaction evidence="7">
        <text>diphthine methyl ester-[translation elongation factor 2] + H2O = diphthine-[translation elongation factor 2] + methanol + H(+)</text>
        <dbReference type="Rhea" id="RHEA:42656"/>
        <dbReference type="Rhea" id="RHEA-COMP:10172"/>
        <dbReference type="Rhea" id="RHEA-COMP:10173"/>
        <dbReference type="ChEBI" id="CHEBI:15377"/>
        <dbReference type="ChEBI" id="CHEBI:15378"/>
        <dbReference type="ChEBI" id="CHEBI:17790"/>
        <dbReference type="ChEBI" id="CHEBI:79005"/>
        <dbReference type="ChEBI" id="CHEBI:82696"/>
        <dbReference type="EC" id="3.1.1.97"/>
    </reaction>
</comment>
<dbReference type="PANTHER" id="PTHR46042:SF1">
    <property type="entry name" value="DIPHTHINE METHYLTRANSFERASE"/>
    <property type="match status" value="1"/>
</dbReference>
<keyword evidence="4" id="KW-0378">Hydrolase</keyword>